<dbReference type="InterPro" id="IPR051324">
    <property type="entry name" value="Stress/Tellurium_Resist"/>
</dbReference>
<dbReference type="PANTHER" id="PTHR32097:SF4">
    <property type="entry name" value="GENERAL STRESS PROTEIN 16U"/>
    <property type="match status" value="1"/>
</dbReference>
<comment type="similarity">
    <text evidence="1">Belongs to the CAPAB/TerDEXZ family.</text>
</comment>
<evidence type="ECO:0000259" key="2">
    <source>
        <dbReference type="Pfam" id="PF02342"/>
    </source>
</evidence>
<dbReference type="PANTHER" id="PTHR32097">
    <property type="entry name" value="CAMP-BINDING PROTEIN 1-RELATED"/>
    <property type="match status" value="1"/>
</dbReference>
<feature type="domain" description="TerD" evidence="2">
    <location>
        <begin position="5"/>
        <end position="157"/>
    </location>
</feature>
<dbReference type="RefSeq" id="WP_205373150.1">
    <property type="nucleotide sequence ID" value="NZ_JAFEJA010000001.1"/>
</dbReference>
<comment type="caution">
    <text evidence="3">The sequence shown here is derived from an EMBL/GenBank/DDBJ whole genome shotgun (WGS) entry which is preliminary data.</text>
</comment>
<sequence>MSSSLSKGVRKAEVSLKWDPSPLGEAAHDLDLVAATYEGQGPGGAPAYAVHFDSRSPDGTITLTRDSRTGQGFGADEVMTLEFERLAPVYQRVVVGVVIQQGSGRRTFGDIRNVSARIAEGYTELAATDFAGVAGSTAAVLCEFRRDAAGAWQLTGGPRGFDADPESFLGLMGG</sequence>
<dbReference type="Proteomes" id="UP000664109">
    <property type="component" value="Unassembled WGS sequence"/>
</dbReference>
<dbReference type="EMBL" id="JAFEJA010000001">
    <property type="protein sequence ID" value="MBM9618943.1"/>
    <property type="molecule type" value="Genomic_DNA"/>
</dbReference>
<evidence type="ECO:0000313" key="3">
    <source>
        <dbReference type="EMBL" id="MBM9618943.1"/>
    </source>
</evidence>
<reference evidence="3 4" key="1">
    <citation type="journal article" date="2016" name="Arch. Microbiol.">
        <title>Streptomyces zhihengii sp. nov., isolated from rhizospheric soil of Psammosilene tunicoides.</title>
        <authorList>
            <person name="Huang M.J."/>
            <person name="Fei J.J."/>
            <person name="Salam N."/>
            <person name="Kim C.J."/>
            <person name="Hozzein W.N."/>
            <person name="Xiao M."/>
            <person name="Huang H.Q."/>
            <person name="Li W.J."/>
        </authorList>
    </citation>
    <scope>NUCLEOTIDE SEQUENCE [LARGE SCALE GENOMIC DNA]</scope>
    <source>
        <strain evidence="3 4">YIM T102</strain>
    </source>
</reference>
<evidence type="ECO:0000313" key="4">
    <source>
        <dbReference type="Proteomes" id="UP000664109"/>
    </source>
</evidence>
<dbReference type="CDD" id="cd06974">
    <property type="entry name" value="TerD_like"/>
    <property type="match status" value="1"/>
</dbReference>
<keyword evidence="4" id="KW-1185">Reference proteome</keyword>
<protein>
    <submittedName>
        <fullName evidence="3">TerD family protein</fullName>
    </submittedName>
</protein>
<dbReference type="Pfam" id="PF02342">
    <property type="entry name" value="TerD"/>
    <property type="match status" value="1"/>
</dbReference>
<dbReference type="InterPro" id="IPR003325">
    <property type="entry name" value="TerD"/>
</dbReference>
<gene>
    <name evidence="3" type="ORF">JE024_09420</name>
</gene>
<evidence type="ECO:0000256" key="1">
    <source>
        <dbReference type="ARBA" id="ARBA00008775"/>
    </source>
</evidence>
<organism evidence="3 4">
    <name type="scientific">Streptomyces zhihengii</name>
    <dbReference type="NCBI Taxonomy" id="1818004"/>
    <lineage>
        <taxon>Bacteria</taxon>
        <taxon>Bacillati</taxon>
        <taxon>Actinomycetota</taxon>
        <taxon>Actinomycetes</taxon>
        <taxon>Kitasatosporales</taxon>
        <taxon>Streptomycetaceae</taxon>
        <taxon>Streptomyces</taxon>
    </lineage>
</organism>
<dbReference type="Gene3D" id="2.60.60.30">
    <property type="entry name" value="sav2460 like domains"/>
    <property type="match status" value="1"/>
</dbReference>
<proteinExistence type="inferred from homology"/>
<accession>A0ABS2UN22</accession>
<name>A0ABS2UN22_9ACTN</name>